<protein>
    <submittedName>
        <fullName evidence="4">Putative acyl-CoA N-acyltransferase</fullName>
    </submittedName>
</protein>
<evidence type="ECO:0000256" key="1">
    <source>
        <dbReference type="ARBA" id="ARBA00022679"/>
    </source>
</evidence>
<organism evidence="4 5">
    <name type="scientific">Janthinobacterium agaricidamnosum NBRC 102515 = DSM 9628</name>
    <dbReference type="NCBI Taxonomy" id="1349767"/>
    <lineage>
        <taxon>Bacteria</taxon>
        <taxon>Pseudomonadati</taxon>
        <taxon>Pseudomonadota</taxon>
        <taxon>Betaproteobacteria</taxon>
        <taxon>Burkholderiales</taxon>
        <taxon>Oxalobacteraceae</taxon>
        <taxon>Janthinobacterium</taxon>
    </lineage>
</organism>
<dbReference type="STRING" id="1349767.GJA_4742"/>
<evidence type="ECO:0000313" key="5">
    <source>
        <dbReference type="Proteomes" id="UP000027604"/>
    </source>
</evidence>
<dbReference type="PANTHER" id="PTHR43877">
    <property type="entry name" value="AMINOALKYLPHOSPHONATE N-ACETYLTRANSFERASE-RELATED-RELATED"/>
    <property type="match status" value="1"/>
</dbReference>
<keyword evidence="5" id="KW-1185">Reference proteome</keyword>
<dbReference type="PANTHER" id="PTHR43877:SF5">
    <property type="entry name" value="BLL8307 PROTEIN"/>
    <property type="match status" value="1"/>
</dbReference>
<dbReference type="Pfam" id="PF00583">
    <property type="entry name" value="Acetyltransf_1"/>
    <property type="match status" value="1"/>
</dbReference>
<dbReference type="InterPro" id="IPR016181">
    <property type="entry name" value="Acyl_CoA_acyltransferase"/>
</dbReference>
<dbReference type="KEGG" id="jag:GJA_4742"/>
<proteinExistence type="predicted"/>
<dbReference type="eggNOG" id="COG0456">
    <property type="taxonomic scope" value="Bacteria"/>
</dbReference>
<dbReference type="Gene3D" id="3.40.630.30">
    <property type="match status" value="1"/>
</dbReference>
<keyword evidence="2 4" id="KW-0012">Acyltransferase</keyword>
<dbReference type="PROSITE" id="PS51186">
    <property type="entry name" value="GNAT"/>
    <property type="match status" value="1"/>
</dbReference>
<dbReference type="GO" id="GO:0016747">
    <property type="term" value="F:acyltransferase activity, transferring groups other than amino-acyl groups"/>
    <property type="evidence" value="ECO:0007669"/>
    <property type="project" value="InterPro"/>
</dbReference>
<dbReference type="InterPro" id="IPR000182">
    <property type="entry name" value="GNAT_dom"/>
</dbReference>
<dbReference type="Proteomes" id="UP000027604">
    <property type="component" value="Chromosome I"/>
</dbReference>
<keyword evidence="1 4" id="KW-0808">Transferase</keyword>
<dbReference type="SUPFAM" id="SSF55729">
    <property type="entry name" value="Acyl-CoA N-acyltransferases (Nat)"/>
    <property type="match status" value="1"/>
</dbReference>
<dbReference type="RefSeq" id="WP_051781243.1">
    <property type="nucleotide sequence ID" value="NZ_BCTH01000064.1"/>
</dbReference>
<dbReference type="CDD" id="cd04301">
    <property type="entry name" value="NAT_SF"/>
    <property type="match status" value="1"/>
</dbReference>
<accession>W0VBT5</accession>
<evidence type="ECO:0000256" key="2">
    <source>
        <dbReference type="ARBA" id="ARBA00023315"/>
    </source>
</evidence>
<dbReference type="EMBL" id="HG322949">
    <property type="protein sequence ID" value="CDG85346.1"/>
    <property type="molecule type" value="Genomic_DNA"/>
</dbReference>
<sequence length="162" mass="18219">MTIQLESPDQADVIDLIDALHAYQLTLYPPESMYSLDLDALMEPNVLFAVARDQAGLAIACGALVLTPAFGEIKSMYVRPEHRGQGWARKILILLENQAVARGCQQINLETGHEQPEAIALYSSLGYRRRGPFGDYDDDPLSFFMHKWVGAQEIQQQQQQQQ</sequence>
<dbReference type="PATRIC" id="fig|1349767.4.peg.1369"/>
<reference evidence="4 5" key="1">
    <citation type="journal article" date="2015" name="Genome Announc.">
        <title>Genome Sequence of Mushroom Soft-Rot Pathogen Janthinobacterium agaricidamnosum.</title>
        <authorList>
            <person name="Graupner K."/>
            <person name="Lackner G."/>
            <person name="Hertweck C."/>
        </authorList>
    </citation>
    <scope>NUCLEOTIDE SEQUENCE [LARGE SCALE GENOMIC DNA]</scope>
    <source>
        <strain evidence="5">NBRC 102515 / DSM 9628</strain>
    </source>
</reference>
<evidence type="ECO:0000259" key="3">
    <source>
        <dbReference type="PROSITE" id="PS51186"/>
    </source>
</evidence>
<dbReference type="AlphaFoldDB" id="W0VBT5"/>
<feature type="domain" description="N-acetyltransferase" evidence="3">
    <location>
        <begin position="1"/>
        <end position="150"/>
    </location>
</feature>
<dbReference type="HOGENOM" id="CLU_013985_11_8_4"/>
<dbReference type="InterPro" id="IPR050832">
    <property type="entry name" value="Bact_Acetyltransf"/>
</dbReference>
<dbReference type="OrthoDB" id="9803233at2"/>
<evidence type="ECO:0000313" key="4">
    <source>
        <dbReference type="EMBL" id="CDG85346.1"/>
    </source>
</evidence>
<gene>
    <name evidence="4" type="ORF">GJA_4742</name>
</gene>
<name>W0VBT5_9BURK</name>